<dbReference type="InterPro" id="IPR043128">
    <property type="entry name" value="Rev_trsase/Diguanyl_cyclase"/>
</dbReference>
<dbReference type="Pfam" id="PF00563">
    <property type="entry name" value="EAL"/>
    <property type="match status" value="1"/>
</dbReference>
<dbReference type="Gene3D" id="3.20.20.450">
    <property type="entry name" value="EAL domain"/>
    <property type="match status" value="1"/>
</dbReference>
<dbReference type="Pfam" id="PF00990">
    <property type="entry name" value="GGDEF"/>
    <property type="match status" value="1"/>
</dbReference>
<dbReference type="GO" id="GO:0071111">
    <property type="term" value="F:cyclic-guanylate-specific phosphodiesterase activity"/>
    <property type="evidence" value="ECO:0007669"/>
    <property type="project" value="InterPro"/>
</dbReference>
<dbReference type="Proteomes" id="UP000574276">
    <property type="component" value="Unassembled WGS sequence"/>
</dbReference>
<dbReference type="Gene3D" id="3.30.450.20">
    <property type="entry name" value="PAS domain"/>
    <property type="match status" value="1"/>
</dbReference>
<protein>
    <submittedName>
        <fullName evidence="3">EAL domain-containing protein</fullName>
    </submittedName>
</protein>
<dbReference type="SUPFAM" id="SSF141868">
    <property type="entry name" value="EAL domain-like"/>
    <property type="match status" value="1"/>
</dbReference>
<dbReference type="PROSITE" id="PS50883">
    <property type="entry name" value="EAL"/>
    <property type="match status" value="1"/>
</dbReference>
<dbReference type="AlphaFoldDB" id="A0A839JX89"/>
<evidence type="ECO:0000313" key="4">
    <source>
        <dbReference type="Proteomes" id="UP000574276"/>
    </source>
</evidence>
<evidence type="ECO:0000313" key="3">
    <source>
        <dbReference type="EMBL" id="MBB2182293.1"/>
    </source>
</evidence>
<dbReference type="Gene3D" id="3.30.70.270">
    <property type="match status" value="1"/>
</dbReference>
<gene>
    <name evidence="3" type="ORF">H0486_05320</name>
</gene>
<evidence type="ECO:0000259" key="1">
    <source>
        <dbReference type="PROSITE" id="PS50883"/>
    </source>
</evidence>
<dbReference type="InterPro" id="IPR029787">
    <property type="entry name" value="Nucleotide_cyclase"/>
</dbReference>
<feature type="domain" description="EAL" evidence="1">
    <location>
        <begin position="488"/>
        <end position="742"/>
    </location>
</feature>
<name>A0A839JX89_9FIRM</name>
<evidence type="ECO:0000259" key="2">
    <source>
        <dbReference type="PROSITE" id="PS50887"/>
    </source>
</evidence>
<dbReference type="RefSeq" id="WP_228352019.1">
    <property type="nucleotide sequence ID" value="NZ_JACEGA010000001.1"/>
</dbReference>
<dbReference type="NCBIfam" id="TIGR00254">
    <property type="entry name" value="GGDEF"/>
    <property type="match status" value="1"/>
</dbReference>
<dbReference type="InterPro" id="IPR035919">
    <property type="entry name" value="EAL_sf"/>
</dbReference>
<dbReference type="InterPro" id="IPR050706">
    <property type="entry name" value="Cyclic-di-GMP_PDE-like"/>
</dbReference>
<accession>A0A839JX89</accession>
<dbReference type="EMBL" id="JACEGA010000001">
    <property type="protein sequence ID" value="MBB2182293.1"/>
    <property type="molecule type" value="Genomic_DNA"/>
</dbReference>
<keyword evidence="4" id="KW-1185">Reference proteome</keyword>
<dbReference type="CDD" id="cd01948">
    <property type="entry name" value="EAL"/>
    <property type="match status" value="1"/>
</dbReference>
<dbReference type="PANTHER" id="PTHR33121:SF71">
    <property type="entry name" value="OXYGEN SENSOR PROTEIN DOSP"/>
    <property type="match status" value="1"/>
</dbReference>
<dbReference type="InterPro" id="IPR000160">
    <property type="entry name" value="GGDEF_dom"/>
</dbReference>
<dbReference type="SMART" id="SM00267">
    <property type="entry name" value="GGDEF"/>
    <property type="match status" value="1"/>
</dbReference>
<dbReference type="SMART" id="SM00052">
    <property type="entry name" value="EAL"/>
    <property type="match status" value="1"/>
</dbReference>
<feature type="domain" description="GGDEF" evidence="2">
    <location>
        <begin position="345"/>
        <end position="479"/>
    </location>
</feature>
<dbReference type="InterPro" id="IPR001633">
    <property type="entry name" value="EAL_dom"/>
</dbReference>
<dbReference type="SUPFAM" id="SSF55073">
    <property type="entry name" value="Nucleotide cyclase"/>
    <property type="match status" value="1"/>
</dbReference>
<reference evidence="3 4" key="1">
    <citation type="submission" date="2020-07" db="EMBL/GenBank/DDBJ databases">
        <title>Characterization and genome sequencing of isolate MD1, a novel member within the family Lachnospiraceae.</title>
        <authorList>
            <person name="Rettenmaier R."/>
            <person name="Di Bello L."/>
            <person name="Zinser C."/>
            <person name="Scheitz K."/>
            <person name="Liebl W."/>
            <person name="Zverlov V."/>
        </authorList>
    </citation>
    <scope>NUCLEOTIDE SEQUENCE [LARGE SCALE GENOMIC DNA]</scope>
    <source>
        <strain evidence="3 4">MD1</strain>
    </source>
</reference>
<proteinExistence type="predicted"/>
<dbReference type="PANTHER" id="PTHR33121">
    <property type="entry name" value="CYCLIC DI-GMP PHOSPHODIESTERASE PDEF"/>
    <property type="match status" value="1"/>
</dbReference>
<sequence>MKIRCFVAVILGVILIGAAVLLTVGTKQNNSGLLQEYAKKQLENETEKLAMKLTMFISGNMDNIVVLSDKIAQIEKENWDQKELGEFLQKASTQMQYSDMNLCGTDGKGIDLTGREQKVDFCSYYKSALMGDTTVAISSFYEGSTSDLMIYTTPIRDNGEIVGVLRASMELEVLQSMMSTITFRGKEDIYLLKRNGAIITEISEENNTDFFSLIKMEDDSFSQLQQVIKQGKSILTEASIDGEVCYLSFNGIKNIKEGGVMLTIPRDQLLSLFEFDEKVNLNNWQLILLLTVIISTIALATIALMESIGRLRVQDLAYYDDVTESINYNGFRKEALAQLHKPVEDEYAIVEISIDRFDYIKAFFGTQEGKRIFKFISKVLKENMKEGELFCRFNTDYFLLFLSYHSKEELANRLSFLDIKMSRFDEKDKENDKYELKLHYGIYCIEEDVDDIDVMVSRAYLALLQVKNDRKQPYEFYSNAMQSRILDEKEIEEHMYTALEEKEFLVYLQPKYDLNTGLQVGAEALVRWMHPDKGLMYPGRFIGVFEKNGFIVKLDMYILDVLCHRLKIWMSKGYRPMPLSINISRLNLFDENFVDNIESTLERYGIPANLIEIEIAEEVVTDNIDLLSSLIIRLKEYGFLISMDDFGTGTTSMSTLYNVPVDELKLDRKFLLGAEKTDRGKNVIKSIIELAKRLDIKVVSEGVENKSQAQMLKELGCDMIQGYVFSDPLPIREYEDYAYGPNARENKIW</sequence>
<dbReference type="PROSITE" id="PS50887">
    <property type="entry name" value="GGDEF"/>
    <property type="match status" value="1"/>
</dbReference>
<comment type="caution">
    <text evidence="3">The sequence shown here is derived from an EMBL/GenBank/DDBJ whole genome shotgun (WGS) entry which is preliminary data.</text>
</comment>
<organism evidence="3 4">
    <name type="scientific">Variimorphobacter saccharofermentans</name>
    <dbReference type="NCBI Taxonomy" id="2755051"/>
    <lineage>
        <taxon>Bacteria</taxon>
        <taxon>Bacillati</taxon>
        <taxon>Bacillota</taxon>
        <taxon>Clostridia</taxon>
        <taxon>Lachnospirales</taxon>
        <taxon>Lachnospiraceae</taxon>
        <taxon>Variimorphobacter</taxon>
    </lineage>
</organism>